<name>A0A085VFX7_PSESX</name>
<organism evidence="1 2">
    <name type="scientific">Pseudomonas syringae</name>
    <dbReference type="NCBI Taxonomy" id="317"/>
    <lineage>
        <taxon>Bacteria</taxon>
        <taxon>Pseudomonadati</taxon>
        <taxon>Pseudomonadota</taxon>
        <taxon>Gammaproteobacteria</taxon>
        <taxon>Pseudomonadales</taxon>
        <taxon>Pseudomonadaceae</taxon>
        <taxon>Pseudomonas</taxon>
    </lineage>
</organism>
<dbReference type="RefSeq" id="WP_032629706.1">
    <property type="nucleotide sequence ID" value="NZ_JPQU01000045.1"/>
</dbReference>
<keyword evidence="2" id="KW-1185">Reference proteome</keyword>
<dbReference type="Proteomes" id="UP000028631">
    <property type="component" value="Unassembled WGS sequence"/>
</dbReference>
<dbReference type="AlphaFoldDB" id="A0A085VFX7"/>
<gene>
    <name evidence="1" type="ORF">IV01_16420</name>
</gene>
<dbReference type="InterPro" id="IPR030927">
    <property type="entry name" value="T2SS_GspM_XcpZ"/>
</dbReference>
<dbReference type="NCBIfam" id="TIGR04412">
    <property type="entry name" value="T2SS_GspM_XcpZ"/>
    <property type="match status" value="1"/>
</dbReference>
<sequence>MKAIIERSCNTFAALPASRRFALLAGWVVVLTLLLVLIGRPLLALAKELRQWPTLAQQAQTLTPGVIFTSDYWQALASARGLMLTRVEQRGEVWQLQGELSRAEGLPQLLSSIQAQGGRPLRWSLEQGHQGLVFSVDVSRTGGRP</sequence>
<dbReference type="EMBL" id="JPQU01000045">
    <property type="protein sequence ID" value="KFE54340.1"/>
    <property type="molecule type" value="Genomic_DNA"/>
</dbReference>
<evidence type="ECO:0000313" key="1">
    <source>
        <dbReference type="EMBL" id="KFE54340.1"/>
    </source>
</evidence>
<protein>
    <recommendedName>
        <fullName evidence="3">Type II secretion system protein GspM</fullName>
    </recommendedName>
</protein>
<proteinExistence type="predicted"/>
<accession>A0A085VFX7</accession>
<evidence type="ECO:0000313" key="2">
    <source>
        <dbReference type="Proteomes" id="UP000028631"/>
    </source>
</evidence>
<dbReference type="PATRIC" id="fig|317.175.peg.3418"/>
<reference evidence="1 2" key="1">
    <citation type="submission" date="2014-07" db="EMBL/GenBank/DDBJ databases">
        <title>Draft Genome Sequences of Environmental Pseudomonas syringae strains.</title>
        <authorList>
            <person name="Baltrus D.A."/>
            <person name="Berge O."/>
            <person name="Morris C."/>
        </authorList>
    </citation>
    <scope>NUCLEOTIDE SEQUENCE [LARGE SCALE GENOMIC DNA]</scope>
    <source>
        <strain evidence="1 2">GAW0119</strain>
    </source>
</reference>
<comment type="caution">
    <text evidence="1">The sequence shown here is derived from an EMBL/GenBank/DDBJ whole genome shotgun (WGS) entry which is preliminary data.</text>
</comment>
<evidence type="ECO:0008006" key="3">
    <source>
        <dbReference type="Google" id="ProtNLM"/>
    </source>
</evidence>